<dbReference type="Pfam" id="PF02653">
    <property type="entry name" value="BPD_transp_2"/>
    <property type="match status" value="1"/>
</dbReference>
<sequence>MDKRWLVSLLKKNEAILFCTIVLIALVITAMTPEFLTVGNIYDLLNNYAMLTILACGLFIVLISGGIDISFPATTIISQYVMVLAINAFTSNFVVAFAISGCIGLLLGLINALLVNKLRVPSIIITISTLNVFYGLLLFLSKGEWLYKYPRWFEDGITLFRFTASDGYDYGLTLPMIVTVVVVTITSFVMNKTSIGRQIFAVGGNSEAASRVGFSILKVQLFAYGYLGLLAGIAGVVQSYTILTVAPDSLLGYELTVLAAVVLGGTSIIGGRGSLFGTILGVILIALIQNGLNLLGVSSYWHTVITGGVILVSISTTAWRQRKEGVSNGFRAI</sequence>
<dbReference type="OrthoDB" id="8843934at2"/>
<evidence type="ECO:0000256" key="5">
    <source>
        <dbReference type="ARBA" id="ARBA00022519"/>
    </source>
</evidence>
<keyword evidence="4" id="KW-1003">Cell membrane</keyword>
<dbReference type="PANTHER" id="PTHR32196">
    <property type="entry name" value="ABC TRANSPORTER PERMEASE PROTEIN YPHD-RELATED-RELATED"/>
    <property type="match status" value="1"/>
</dbReference>
<keyword evidence="3" id="KW-0813">Transport</keyword>
<comment type="similarity">
    <text evidence="2">Belongs to the binding-protein-dependent transport system permease family. AraH/RbsC subfamily.</text>
</comment>
<dbReference type="AlphaFoldDB" id="A0A3N9TIG8"/>
<protein>
    <submittedName>
        <fullName evidence="10">ABC transporter permease</fullName>
    </submittedName>
</protein>
<dbReference type="GO" id="GO:0022857">
    <property type="term" value="F:transmembrane transporter activity"/>
    <property type="evidence" value="ECO:0007669"/>
    <property type="project" value="InterPro"/>
</dbReference>
<evidence type="ECO:0000256" key="8">
    <source>
        <dbReference type="ARBA" id="ARBA00023136"/>
    </source>
</evidence>
<feature type="transmembrane region" description="Helical" evidence="9">
    <location>
        <begin position="275"/>
        <end position="294"/>
    </location>
</feature>
<dbReference type="CDD" id="cd06579">
    <property type="entry name" value="TM_PBP1_transp_AraH_like"/>
    <property type="match status" value="1"/>
</dbReference>
<feature type="transmembrane region" description="Helical" evidence="9">
    <location>
        <begin position="48"/>
        <end position="73"/>
    </location>
</feature>
<dbReference type="InterPro" id="IPR001851">
    <property type="entry name" value="ABC_transp_permease"/>
</dbReference>
<keyword evidence="11" id="KW-1185">Reference proteome</keyword>
<reference evidence="10 11" key="1">
    <citation type="submission" date="2018-11" db="EMBL/GenBank/DDBJ databases">
        <title>Vibrio LJC006 sp. nov., isolated from seawater during the bloom of the enteromorpha.</title>
        <authorList>
            <person name="Liang J."/>
        </authorList>
    </citation>
    <scope>NUCLEOTIDE SEQUENCE [LARGE SCALE GENOMIC DNA]</scope>
    <source>
        <strain evidence="10 11">LJC006</strain>
    </source>
</reference>
<comment type="subcellular location">
    <subcellularLocation>
        <location evidence="1">Cell inner membrane</location>
        <topology evidence="1">Multi-pass membrane protein</topology>
    </subcellularLocation>
</comment>
<feature type="transmembrane region" description="Helical" evidence="9">
    <location>
        <begin position="249"/>
        <end position="268"/>
    </location>
</feature>
<evidence type="ECO:0000313" key="10">
    <source>
        <dbReference type="EMBL" id="RQW63335.1"/>
    </source>
</evidence>
<keyword evidence="5" id="KW-0997">Cell inner membrane</keyword>
<keyword evidence="8 9" id="KW-0472">Membrane</keyword>
<comment type="caution">
    <text evidence="10">The sequence shown here is derived from an EMBL/GenBank/DDBJ whole genome shotgun (WGS) entry which is preliminary data.</text>
</comment>
<feature type="transmembrane region" description="Helical" evidence="9">
    <location>
        <begin position="170"/>
        <end position="190"/>
    </location>
</feature>
<gene>
    <name evidence="10" type="ORF">EES38_08770</name>
</gene>
<dbReference type="EMBL" id="RJVQ01000003">
    <property type="protein sequence ID" value="RQW63335.1"/>
    <property type="molecule type" value="Genomic_DNA"/>
</dbReference>
<evidence type="ECO:0000256" key="9">
    <source>
        <dbReference type="SAM" id="Phobius"/>
    </source>
</evidence>
<organism evidence="10 11">
    <name type="scientific">Vibrio viridaestus</name>
    <dbReference type="NCBI Taxonomy" id="2487322"/>
    <lineage>
        <taxon>Bacteria</taxon>
        <taxon>Pseudomonadati</taxon>
        <taxon>Pseudomonadota</taxon>
        <taxon>Gammaproteobacteria</taxon>
        <taxon>Vibrionales</taxon>
        <taxon>Vibrionaceae</taxon>
        <taxon>Vibrio</taxon>
    </lineage>
</organism>
<dbReference type="PANTHER" id="PTHR32196:SF21">
    <property type="entry name" value="ABC TRANSPORTER PERMEASE PROTEIN YPHD-RELATED"/>
    <property type="match status" value="1"/>
</dbReference>
<evidence type="ECO:0000256" key="1">
    <source>
        <dbReference type="ARBA" id="ARBA00004429"/>
    </source>
</evidence>
<keyword evidence="7 9" id="KW-1133">Transmembrane helix</keyword>
<evidence type="ECO:0000256" key="7">
    <source>
        <dbReference type="ARBA" id="ARBA00022989"/>
    </source>
</evidence>
<name>A0A3N9TIG8_9VIBR</name>
<keyword evidence="6 9" id="KW-0812">Transmembrane</keyword>
<dbReference type="Proteomes" id="UP000281112">
    <property type="component" value="Unassembled WGS sequence"/>
</dbReference>
<evidence type="ECO:0000256" key="6">
    <source>
        <dbReference type="ARBA" id="ARBA00022692"/>
    </source>
</evidence>
<dbReference type="RefSeq" id="WP_124936801.1">
    <property type="nucleotide sequence ID" value="NZ_RJVQ01000003.1"/>
</dbReference>
<evidence type="ECO:0000256" key="2">
    <source>
        <dbReference type="ARBA" id="ARBA00007942"/>
    </source>
</evidence>
<feature type="transmembrane region" description="Helical" evidence="9">
    <location>
        <begin position="300"/>
        <end position="319"/>
    </location>
</feature>
<accession>A0A3N9TIG8</accession>
<feature type="transmembrane region" description="Helical" evidence="9">
    <location>
        <begin position="221"/>
        <end position="243"/>
    </location>
</feature>
<feature type="transmembrane region" description="Helical" evidence="9">
    <location>
        <begin position="93"/>
        <end position="115"/>
    </location>
</feature>
<evidence type="ECO:0000256" key="4">
    <source>
        <dbReference type="ARBA" id="ARBA00022475"/>
    </source>
</evidence>
<evidence type="ECO:0000313" key="11">
    <source>
        <dbReference type="Proteomes" id="UP000281112"/>
    </source>
</evidence>
<dbReference type="GO" id="GO:0005886">
    <property type="term" value="C:plasma membrane"/>
    <property type="evidence" value="ECO:0007669"/>
    <property type="project" value="UniProtKB-SubCell"/>
</dbReference>
<proteinExistence type="inferred from homology"/>
<feature type="transmembrane region" description="Helical" evidence="9">
    <location>
        <begin position="122"/>
        <end position="140"/>
    </location>
</feature>
<feature type="transmembrane region" description="Helical" evidence="9">
    <location>
        <begin position="15"/>
        <end position="36"/>
    </location>
</feature>
<evidence type="ECO:0000256" key="3">
    <source>
        <dbReference type="ARBA" id="ARBA00022448"/>
    </source>
</evidence>